<dbReference type="PIRSF" id="PIRSF009320">
    <property type="entry name" value="Nuc_binding_HP_1000"/>
    <property type="match status" value="1"/>
</dbReference>
<dbReference type="SUPFAM" id="SSF52540">
    <property type="entry name" value="P-loop containing nucleoside triphosphate hydrolases"/>
    <property type="match status" value="1"/>
</dbReference>
<dbReference type="Proteomes" id="UP000789325">
    <property type="component" value="Unassembled WGS sequence"/>
</dbReference>
<sequence>MYTIAVVNQKGGAGKTTTSIQLVAGLASKGHKVIACDMDAQANLTGTLMGETEQEKFAPTMYELLTGEATVQEVVVHCARGDLIPASRYNKRLSIIDAAIGDQPNKLYHLREALAAVAGDYDFAIIDTPPARDTLAYNALTAADGIVIPAEAAEYSLDGIADLAESIDMTRKYTNPDLRIIGVVMTQHRAQTRVAKGMTKSAREIAEALGTTVFRKPIREAVAIVESQASYTDIFDYAPESGVAKDYMALVDDVLNFAKEA</sequence>
<dbReference type="InterPro" id="IPR050678">
    <property type="entry name" value="DNA_Partitioning_ATPase"/>
</dbReference>
<dbReference type="Pfam" id="PF13614">
    <property type="entry name" value="AAA_31"/>
    <property type="match status" value="1"/>
</dbReference>
<dbReference type="EMBL" id="DYZL01000163">
    <property type="protein sequence ID" value="HJH43647.1"/>
    <property type="molecule type" value="Genomic_DNA"/>
</dbReference>
<feature type="domain" description="AAA" evidence="1">
    <location>
        <begin position="2"/>
        <end position="180"/>
    </location>
</feature>
<evidence type="ECO:0000313" key="2">
    <source>
        <dbReference type="EMBL" id="HJH43647.1"/>
    </source>
</evidence>
<evidence type="ECO:0000259" key="1">
    <source>
        <dbReference type="Pfam" id="PF13614"/>
    </source>
</evidence>
<dbReference type="InterPro" id="IPR027417">
    <property type="entry name" value="P-loop_NTPase"/>
</dbReference>
<dbReference type="InterPro" id="IPR025669">
    <property type="entry name" value="AAA_dom"/>
</dbReference>
<reference evidence="2" key="2">
    <citation type="submission" date="2021-09" db="EMBL/GenBank/DDBJ databases">
        <authorList>
            <person name="Gilroy R."/>
        </authorList>
    </citation>
    <scope>NUCLEOTIDE SEQUENCE</scope>
    <source>
        <strain evidence="2">USAMLcec12-2067</strain>
    </source>
</reference>
<dbReference type="PANTHER" id="PTHR13696">
    <property type="entry name" value="P-LOOP CONTAINING NUCLEOSIDE TRIPHOSPHATE HYDROLASE"/>
    <property type="match status" value="1"/>
</dbReference>
<dbReference type="Gene3D" id="3.40.50.300">
    <property type="entry name" value="P-loop containing nucleotide triphosphate hydrolases"/>
    <property type="match status" value="1"/>
</dbReference>
<proteinExistence type="predicted"/>
<dbReference type="PANTHER" id="PTHR13696:SF52">
    <property type="entry name" value="PARA FAMILY PROTEIN CT_582"/>
    <property type="match status" value="1"/>
</dbReference>
<reference evidence="2" key="1">
    <citation type="journal article" date="2021" name="PeerJ">
        <title>Extensive microbial diversity within the chicken gut microbiome revealed by metagenomics and culture.</title>
        <authorList>
            <person name="Gilroy R."/>
            <person name="Ravi A."/>
            <person name="Getino M."/>
            <person name="Pursley I."/>
            <person name="Horton D.L."/>
            <person name="Alikhan N.F."/>
            <person name="Baker D."/>
            <person name="Gharbi K."/>
            <person name="Hall N."/>
            <person name="Watson M."/>
            <person name="Adriaenssens E.M."/>
            <person name="Foster-Nyarko E."/>
            <person name="Jarju S."/>
            <person name="Secka A."/>
            <person name="Antonio M."/>
            <person name="Oren A."/>
            <person name="Chaudhuri R.R."/>
            <person name="La Ragione R."/>
            <person name="Hildebrand F."/>
            <person name="Pallen M.J."/>
        </authorList>
    </citation>
    <scope>NUCLEOTIDE SEQUENCE</scope>
    <source>
        <strain evidence="2">USAMLcec12-2067</strain>
    </source>
</reference>
<name>A0A9D2VLG6_9ACTN</name>
<organism evidence="2 3">
    <name type="scientific">Rubneribacter badeniensis</name>
    <dbReference type="NCBI Taxonomy" id="2070688"/>
    <lineage>
        <taxon>Bacteria</taxon>
        <taxon>Bacillati</taxon>
        <taxon>Actinomycetota</taxon>
        <taxon>Coriobacteriia</taxon>
        <taxon>Eggerthellales</taxon>
        <taxon>Eggerthellaceae</taxon>
        <taxon>Rubneribacter</taxon>
    </lineage>
</organism>
<evidence type="ECO:0000313" key="3">
    <source>
        <dbReference type="Proteomes" id="UP000789325"/>
    </source>
</evidence>
<comment type="caution">
    <text evidence="2">The sequence shown here is derived from an EMBL/GenBank/DDBJ whole genome shotgun (WGS) entry which is preliminary data.</text>
</comment>
<gene>
    <name evidence="2" type="ORF">K8V16_07600</name>
</gene>
<dbReference type="AlphaFoldDB" id="A0A9D2VLG6"/>
<protein>
    <submittedName>
        <fullName evidence="2">ParA family protein</fullName>
    </submittedName>
</protein>
<accession>A0A9D2VLG6</accession>
<dbReference type="CDD" id="cd02042">
    <property type="entry name" value="ParAB_family"/>
    <property type="match status" value="1"/>
</dbReference>